<proteinExistence type="predicted"/>
<keyword evidence="2" id="KW-1185">Reference proteome</keyword>
<comment type="caution">
    <text evidence="1">The sequence shown here is derived from an EMBL/GenBank/DDBJ whole genome shotgun (WGS) entry which is preliminary data.</text>
</comment>
<dbReference type="Proteomes" id="UP001558534">
    <property type="component" value="Unassembled WGS sequence"/>
</dbReference>
<dbReference type="EMBL" id="JBFRHK010000007">
    <property type="protein sequence ID" value="MEX3745970.1"/>
    <property type="molecule type" value="Genomic_DNA"/>
</dbReference>
<evidence type="ECO:0008006" key="3">
    <source>
        <dbReference type="Google" id="ProtNLM"/>
    </source>
</evidence>
<organism evidence="1 2">
    <name type="scientific">Lysinibacillus xylanilyticus</name>
    <dbReference type="NCBI Taxonomy" id="582475"/>
    <lineage>
        <taxon>Bacteria</taxon>
        <taxon>Bacillati</taxon>
        <taxon>Bacillota</taxon>
        <taxon>Bacilli</taxon>
        <taxon>Bacillales</taxon>
        <taxon>Bacillaceae</taxon>
        <taxon>Lysinibacillus</taxon>
    </lineage>
</organism>
<name>A0ABV3VYH5_9BACI</name>
<sequence>MVYPTIDDLVAKGYLKKNETTCPNKEEIMITNEGEVRLAKTSAETGSGG</sequence>
<evidence type="ECO:0000313" key="1">
    <source>
        <dbReference type="EMBL" id="MEX3745970.1"/>
    </source>
</evidence>
<dbReference type="RefSeq" id="WP_368636819.1">
    <property type="nucleotide sequence ID" value="NZ_JBFRHK010000007.1"/>
</dbReference>
<gene>
    <name evidence="1" type="ORF">AB1300_12585</name>
</gene>
<protein>
    <recommendedName>
        <fullName evidence="3">Transcription regulator PadR N-terminal domain-containing protein</fullName>
    </recommendedName>
</protein>
<reference evidence="1 2" key="1">
    <citation type="submission" date="2024-07" db="EMBL/GenBank/DDBJ databases">
        <title>Characterization of a bacterium isolated from hydrolysated instant sea cucumber by whole-genome sequencing and metabolomics.</title>
        <authorList>
            <person name="Luo X."/>
            <person name="Zhang Z."/>
            <person name="Zheng Z."/>
            <person name="Zhang W."/>
            <person name="Ming T."/>
            <person name="Jiao L."/>
            <person name="Su X."/>
            <person name="Kong F."/>
            <person name="Xu J."/>
        </authorList>
    </citation>
    <scope>NUCLEOTIDE SEQUENCE [LARGE SCALE GENOMIC DNA]</scope>
    <source>
        <strain evidence="1 2">XL-2024</strain>
    </source>
</reference>
<accession>A0ABV3VYH5</accession>
<evidence type="ECO:0000313" key="2">
    <source>
        <dbReference type="Proteomes" id="UP001558534"/>
    </source>
</evidence>